<dbReference type="InterPro" id="IPR043502">
    <property type="entry name" value="DNA/RNA_pol_sf"/>
</dbReference>
<dbReference type="Proteomes" id="UP001623348">
    <property type="component" value="Unassembled WGS sequence"/>
</dbReference>
<dbReference type="Gene3D" id="3.10.10.10">
    <property type="entry name" value="HIV Type 1 Reverse Transcriptase, subunit A, domain 1"/>
    <property type="match status" value="1"/>
</dbReference>
<accession>A0ABC9YL75</accession>
<comment type="caution">
    <text evidence="1">The sequence shown here is derived from an EMBL/GenBank/DDBJ whole genome shotgun (WGS) entry which is preliminary data.</text>
</comment>
<dbReference type="InterPro" id="IPR051320">
    <property type="entry name" value="Viral_Replic_Matur_Polypro"/>
</dbReference>
<sequence length="215" mass="24019">MPCSYEGVEPISISGVTGGSQQLTLLEAEVSLTGNEWEKHPIVTGPEALCILGIDYLRRGYFKDPKGYRWAFGIAALEAEETEPLSSLPGLSEDPSVVGLLRVKEQQVPITTTTVHRQKYRTNQDSLIPIHNVIQQLESQGVIRRSCSPFNSPIWPVRKSNGEWRLTVDYRGLNEVTPPMSAAVPDMLELQYELESKAAKWYCHRNPGINLVTPM</sequence>
<dbReference type="EMBL" id="BAAFJT010000321">
    <property type="protein sequence ID" value="GAB0209917.1"/>
    <property type="molecule type" value="Genomic_DNA"/>
</dbReference>
<proteinExistence type="predicted"/>
<organism evidence="1 2">
    <name type="scientific">Grus japonensis</name>
    <name type="common">Japanese crane</name>
    <name type="synonym">Red-crowned crane</name>
    <dbReference type="NCBI Taxonomy" id="30415"/>
    <lineage>
        <taxon>Eukaryota</taxon>
        <taxon>Metazoa</taxon>
        <taxon>Chordata</taxon>
        <taxon>Craniata</taxon>
        <taxon>Vertebrata</taxon>
        <taxon>Euteleostomi</taxon>
        <taxon>Archelosauria</taxon>
        <taxon>Archosauria</taxon>
        <taxon>Dinosauria</taxon>
        <taxon>Saurischia</taxon>
        <taxon>Theropoda</taxon>
        <taxon>Coelurosauria</taxon>
        <taxon>Aves</taxon>
        <taxon>Neognathae</taxon>
        <taxon>Neoaves</taxon>
        <taxon>Gruiformes</taxon>
        <taxon>Gruidae</taxon>
        <taxon>Grus</taxon>
    </lineage>
</organism>
<evidence type="ECO:0000313" key="1">
    <source>
        <dbReference type="EMBL" id="GAB0209917.1"/>
    </source>
</evidence>
<reference evidence="1 2" key="1">
    <citation type="submission" date="2024-06" db="EMBL/GenBank/DDBJ databases">
        <title>The draft genome of Grus japonensis, version 3.</title>
        <authorList>
            <person name="Nabeshima K."/>
            <person name="Suzuki S."/>
            <person name="Onuma M."/>
        </authorList>
    </citation>
    <scope>NUCLEOTIDE SEQUENCE [LARGE SCALE GENOMIC DNA]</scope>
    <source>
        <strain evidence="1 2">451A</strain>
    </source>
</reference>
<dbReference type="AlphaFoldDB" id="A0ABC9YL75"/>
<dbReference type="PANTHER" id="PTHR33064:SF29">
    <property type="entry name" value="PEPTIDASE A2 DOMAIN-CONTAINING PROTEIN-RELATED"/>
    <property type="match status" value="1"/>
</dbReference>
<dbReference type="SUPFAM" id="SSF56672">
    <property type="entry name" value="DNA/RNA polymerases"/>
    <property type="match status" value="1"/>
</dbReference>
<keyword evidence="2" id="KW-1185">Reference proteome</keyword>
<gene>
    <name evidence="1" type="ORF">GRJ2_003457400</name>
</gene>
<name>A0ABC9YL75_GRUJA</name>
<protein>
    <submittedName>
        <fullName evidence="1">Uncharacterized protein</fullName>
    </submittedName>
</protein>
<dbReference type="PANTHER" id="PTHR33064">
    <property type="entry name" value="POL PROTEIN"/>
    <property type="match status" value="1"/>
</dbReference>
<evidence type="ECO:0000313" key="2">
    <source>
        <dbReference type="Proteomes" id="UP001623348"/>
    </source>
</evidence>